<evidence type="ECO:0000256" key="5">
    <source>
        <dbReference type="ARBA" id="ARBA00023242"/>
    </source>
</evidence>
<dbReference type="Gene3D" id="2.40.330.10">
    <property type="entry name" value="DNA-binding pseudobarrel domain"/>
    <property type="match status" value="3"/>
</dbReference>
<proteinExistence type="predicted"/>
<feature type="domain" description="TF-B3" evidence="7">
    <location>
        <begin position="55"/>
        <end position="148"/>
    </location>
</feature>
<keyword evidence="2" id="KW-0805">Transcription regulation</keyword>
<organism evidence="8 9">
    <name type="scientific">Cuscuta epithymum</name>
    <dbReference type="NCBI Taxonomy" id="186058"/>
    <lineage>
        <taxon>Eukaryota</taxon>
        <taxon>Viridiplantae</taxon>
        <taxon>Streptophyta</taxon>
        <taxon>Embryophyta</taxon>
        <taxon>Tracheophyta</taxon>
        <taxon>Spermatophyta</taxon>
        <taxon>Magnoliopsida</taxon>
        <taxon>eudicotyledons</taxon>
        <taxon>Gunneridae</taxon>
        <taxon>Pentapetalae</taxon>
        <taxon>asterids</taxon>
        <taxon>lamiids</taxon>
        <taxon>Solanales</taxon>
        <taxon>Convolvulaceae</taxon>
        <taxon>Cuscuteae</taxon>
        <taxon>Cuscuta</taxon>
        <taxon>Cuscuta subgen. Cuscuta</taxon>
    </lineage>
</organism>
<keyword evidence="3" id="KW-0238">DNA-binding</keyword>
<dbReference type="EMBL" id="CAMAPF010000108">
    <property type="protein sequence ID" value="CAH9100388.1"/>
    <property type="molecule type" value="Genomic_DNA"/>
</dbReference>
<feature type="domain" description="TF-B3" evidence="7">
    <location>
        <begin position="199"/>
        <end position="236"/>
    </location>
</feature>
<accession>A0AAV0DG64</accession>
<protein>
    <recommendedName>
        <fullName evidence="7">TF-B3 domain-containing protein</fullName>
    </recommendedName>
</protein>
<dbReference type="Pfam" id="PF02362">
    <property type="entry name" value="B3"/>
    <property type="match status" value="3"/>
</dbReference>
<evidence type="ECO:0000256" key="3">
    <source>
        <dbReference type="ARBA" id="ARBA00023125"/>
    </source>
</evidence>
<comment type="subcellular location">
    <subcellularLocation>
        <location evidence="1">Nucleus</location>
    </subcellularLocation>
</comment>
<dbReference type="PANTHER" id="PTHR31674">
    <property type="entry name" value="B3 DOMAIN-CONTAINING PROTEIN REM-LIKE 3-RELATED"/>
    <property type="match status" value="1"/>
</dbReference>
<dbReference type="InterPro" id="IPR003340">
    <property type="entry name" value="B3_DNA-bd"/>
</dbReference>
<evidence type="ECO:0000313" key="9">
    <source>
        <dbReference type="Proteomes" id="UP001152523"/>
    </source>
</evidence>
<dbReference type="GO" id="GO:0005634">
    <property type="term" value="C:nucleus"/>
    <property type="evidence" value="ECO:0007669"/>
    <property type="project" value="UniProtKB-SubCell"/>
</dbReference>
<dbReference type="CDD" id="cd10017">
    <property type="entry name" value="B3_DNA"/>
    <property type="match status" value="3"/>
</dbReference>
<dbReference type="PANTHER" id="PTHR31674:SF21">
    <property type="entry name" value="B3 DOMAIN-CONTAINING PROTEIN REM15 ISOFORM X1"/>
    <property type="match status" value="1"/>
</dbReference>
<sequence length="520" mass="58356">MTPLLGAGAIRNLEEEETRKFSSLLELSVCKTKLLLRVETIESVLALSFKMELKVPRFFKVLLPGFHARLRLPPIISRKLGEKEARKVKLITKEGIFVVTIQKLQDGRLWFTNGWHTFVLKHGLVAGQFITFKHMGSSIFKVKVLRFFKVLLPGFDCLRLPPIMSWKLGEKGAKKAVLITKKGTSAVTIQESQDGGLWFTNGWHAFVLKHGLAAGDFITFKCMGSSNFKVTVYTLTCCEKDFIDEIETEDKADTGVNNATPSVKSEAEEVPPHTQHHFHMSDGSDARKFNFYGREEDDQNIYSAKLNPINKKHFEESAMKVERDEDIITYQLNDNFPAQDGEKGLSPSTTRSCDSVNRQLIPFQVYDGKQISLIKPQNNDIKSCSAKLKMEGDVKKVDVKSKKVPKVNTSSPEQNLQFSLIMKSYHLRHRSPYMHVPAGFCVANDRYQNARLTLRGPMVEQEVSLRVCRGGSTKYAVITRGWLEFIAGNKLGVGDTCLFKLQCAGTSSAGVVLDVEVVPA</sequence>
<dbReference type="InterPro" id="IPR015300">
    <property type="entry name" value="DNA-bd_pseudobarrel_sf"/>
</dbReference>
<evidence type="ECO:0000256" key="2">
    <source>
        <dbReference type="ARBA" id="ARBA00023015"/>
    </source>
</evidence>
<keyword evidence="5" id="KW-0539">Nucleus</keyword>
<reference evidence="8" key="1">
    <citation type="submission" date="2022-07" db="EMBL/GenBank/DDBJ databases">
        <authorList>
            <person name="Macas J."/>
            <person name="Novak P."/>
            <person name="Neumann P."/>
        </authorList>
    </citation>
    <scope>NUCLEOTIDE SEQUENCE</scope>
</reference>
<comment type="caution">
    <text evidence="8">The sequence shown here is derived from an EMBL/GenBank/DDBJ whole genome shotgun (WGS) entry which is preliminary data.</text>
</comment>
<evidence type="ECO:0000256" key="4">
    <source>
        <dbReference type="ARBA" id="ARBA00023163"/>
    </source>
</evidence>
<dbReference type="GO" id="GO:0003677">
    <property type="term" value="F:DNA binding"/>
    <property type="evidence" value="ECO:0007669"/>
    <property type="project" value="UniProtKB-KW"/>
</dbReference>
<keyword evidence="9" id="KW-1185">Reference proteome</keyword>
<dbReference type="SMART" id="SM01019">
    <property type="entry name" value="B3"/>
    <property type="match status" value="3"/>
</dbReference>
<feature type="region of interest" description="Disordered" evidence="6">
    <location>
        <begin position="253"/>
        <end position="282"/>
    </location>
</feature>
<evidence type="ECO:0000259" key="7">
    <source>
        <dbReference type="PROSITE" id="PS50863"/>
    </source>
</evidence>
<keyword evidence="4" id="KW-0804">Transcription</keyword>
<dbReference type="PROSITE" id="PS50863">
    <property type="entry name" value="B3"/>
    <property type="match status" value="2"/>
</dbReference>
<dbReference type="SUPFAM" id="SSF101936">
    <property type="entry name" value="DNA-binding pseudobarrel domain"/>
    <property type="match status" value="3"/>
</dbReference>
<evidence type="ECO:0000256" key="6">
    <source>
        <dbReference type="SAM" id="MobiDB-lite"/>
    </source>
</evidence>
<name>A0AAV0DG64_9ASTE</name>
<gene>
    <name evidence="8" type="ORF">CEPIT_LOCUS15270</name>
</gene>
<dbReference type="InterPro" id="IPR039218">
    <property type="entry name" value="REM_fam"/>
</dbReference>
<dbReference type="AlphaFoldDB" id="A0AAV0DG64"/>
<dbReference type="Proteomes" id="UP001152523">
    <property type="component" value="Unassembled WGS sequence"/>
</dbReference>
<evidence type="ECO:0000313" key="8">
    <source>
        <dbReference type="EMBL" id="CAH9100388.1"/>
    </source>
</evidence>
<evidence type="ECO:0000256" key="1">
    <source>
        <dbReference type="ARBA" id="ARBA00004123"/>
    </source>
</evidence>